<evidence type="ECO:0000259" key="6">
    <source>
        <dbReference type="PROSITE" id="PS51898"/>
    </source>
</evidence>
<evidence type="ECO:0000313" key="8">
    <source>
        <dbReference type="EMBL" id="SIT51749.1"/>
    </source>
</evidence>
<dbReference type="EMBL" id="CYGY02000138">
    <property type="protein sequence ID" value="SIT51749.1"/>
    <property type="molecule type" value="Genomic_DNA"/>
</dbReference>
<dbReference type="Gene3D" id="1.10.150.130">
    <property type="match status" value="1"/>
</dbReference>
<keyword evidence="2" id="KW-0229">DNA integration</keyword>
<comment type="caution">
    <text evidence="8">The sequence shown here is derived from an EMBL/GenBank/DDBJ whole genome shotgun (WGS) entry which is preliminary data.</text>
</comment>
<keyword evidence="4" id="KW-0233">DNA recombination</keyword>
<gene>
    <name evidence="8" type="ORF">BN2476_1380010</name>
</gene>
<dbReference type="GO" id="GO:0003677">
    <property type="term" value="F:DNA binding"/>
    <property type="evidence" value="ECO:0007669"/>
    <property type="project" value="UniProtKB-UniRule"/>
</dbReference>
<feature type="domain" description="Tyr recombinase" evidence="6">
    <location>
        <begin position="125"/>
        <end position="312"/>
    </location>
</feature>
<accession>A0A1N7SW88</accession>
<sequence length="341" mass="38973">MKRQLPTDLAQAIFRFFQDYLPAQRGMSLHTIHSYRDSVILFLRYLTEHTDRTTDKLQLLDFTADHVIRFLAHLEAERKNTIATRNVRLAALHTFARFLCGHDPEHMLIFQGVLNIPFKRGAPRVPIDYLDANEVEALLAAIDRGTATGRRDYALFATMLNTGARVQEVLNLKARDIRFDPPHQVRLTGKGNKVRLCPIWESTAQLLHQLVRDADDFTQSDEFLFRSRRGEQLTRFGVRYLLHKYLPVSSGQGSREGARRPHPHCLRHTTAVFLLKAGVDFATISQWLGHAQLNTTMRYAKADMDLKRQALSQVFPEVLGAPAISAVPLDGSRLTSWLRRL</sequence>
<dbReference type="InterPro" id="IPR011010">
    <property type="entry name" value="DNA_brk_join_enz"/>
</dbReference>
<reference evidence="8" key="1">
    <citation type="submission" date="2016-12" db="EMBL/GenBank/DDBJ databases">
        <authorList>
            <person name="Moulin L."/>
        </authorList>
    </citation>
    <scope>NUCLEOTIDE SEQUENCE [LARGE SCALE GENOMIC DNA]</scope>
    <source>
        <strain evidence="8">STM 7183</strain>
    </source>
</reference>
<dbReference type="AlphaFoldDB" id="A0A1N7SW88"/>
<organism evidence="8 9">
    <name type="scientific">Paraburkholderia piptadeniae</name>
    <dbReference type="NCBI Taxonomy" id="1701573"/>
    <lineage>
        <taxon>Bacteria</taxon>
        <taxon>Pseudomonadati</taxon>
        <taxon>Pseudomonadota</taxon>
        <taxon>Betaproteobacteria</taxon>
        <taxon>Burkholderiales</taxon>
        <taxon>Burkholderiaceae</taxon>
        <taxon>Paraburkholderia</taxon>
    </lineage>
</organism>
<dbReference type="InterPro" id="IPR044068">
    <property type="entry name" value="CB"/>
</dbReference>
<evidence type="ECO:0000256" key="5">
    <source>
        <dbReference type="PROSITE-ProRule" id="PRU01248"/>
    </source>
</evidence>
<proteinExistence type="predicted"/>
<dbReference type="PANTHER" id="PTHR30349:SF81">
    <property type="entry name" value="TYROSINE RECOMBINASE XERC"/>
    <property type="match status" value="1"/>
</dbReference>
<dbReference type="GO" id="GO:0015074">
    <property type="term" value="P:DNA integration"/>
    <property type="evidence" value="ECO:0007669"/>
    <property type="project" value="UniProtKB-KW"/>
</dbReference>
<evidence type="ECO:0000256" key="4">
    <source>
        <dbReference type="ARBA" id="ARBA00023172"/>
    </source>
</evidence>
<dbReference type="InterPro" id="IPR004107">
    <property type="entry name" value="Integrase_SAM-like_N"/>
</dbReference>
<dbReference type="Pfam" id="PF00589">
    <property type="entry name" value="Phage_integrase"/>
    <property type="match status" value="1"/>
</dbReference>
<dbReference type="InterPro" id="IPR002104">
    <property type="entry name" value="Integrase_catalytic"/>
</dbReference>
<dbReference type="Gene3D" id="1.10.443.10">
    <property type="entry name" value="Intergrase catalytic core"/>
    <property type="match status" value="1"/>
</dbReference>
<dbReference type="PROSITE" id="PS51898">
    <property type="entry name" value="TYR_RECOMBINASE"/>
    <property type="match status" value="1"/>
</dbReference>
<evidence type="ECO:0000256" key="2">
    <source>
        <dbReference type="ARBA" id="ARBA00022908"/>
    </source>
</evidence>
<dbReference type="Pfam" id="PF02899">
    <property type="entry name" value="Phage_int_SAM_1"/>
    <property type="match status" value="1"/>
</dbReference>
<dbReference type="PROSITE" id="PS51900">
    <property type="entry name" value="CB"/>
    <property type="match status" value="1"/>
</dbReference>
<dbReference type="RefSeq" id="WP_087740145.1">
    <property type="nucleotide sequence ID" value="NZ_CYGY02000138.1"/>
</dbReference>
<feature type="domain" description="Core-binding (CB)" evidence="7">
    <location>
        <begin position="7"/>
        <end position="100"/>
    </location>
</feature>
<evidence type="ECO:0000256" key="1">
    <source>
        <dbReference type="ARBA" id="ARBA00022829"/>
    </source>
</evidence>
<evidence type="ECO:0000256" key="3">
    <source>
        <dbReference type="ARBA" id="ARBA00023125"/>
    </source>
</evidence>
<keyword evidence="9" id="KW-1185">Reference proteome</keyword>
<protein>
    <submittedName>
        <fullName evidence="8">Integrase/recombinase</fullName>
    </submittedName>
</protein>
<evidence type="ECO:0000259" key="7">
    <source>
        <dbReference type="PROSITE" id="PS51900"/>
    </source>
</evidence>
<dbReference type="GO" id="GO:0006310">
    <property type="term" value="P:DNA recombination"/>
    <property type="evidence" value="ECO:0007669"/>
    <property type="project" value="UniProtKB-KW"/>
</dbReference>
<dbReference type="SUPFAM" id="SSF47823">
    <property type="entry name" value="lambda integrase-like, N-terminal domain"/>
    <property type="match status" value="1"/>
</dbReference>
<name>A0A1N7SW88_9BURK</name>
<dbReference type="Proteomes" id="UP000195569">
    <property type="component" value="Unassembled WGS sequence"/>
</dbReference>
<dbReference type="PANTHER" id="PTHR30349">
    <property type="entry name" value="PHAGE INTEGRASE-RELATED"/>
    <property type="match status" value="1"/>
</dbReference>
<dbReference type="InterPro" id="IPR050090">
    <property type="entry name" value="Tyrosine_recombinase_XerCD"/>
</dbReference>
<evidence type="ECO:0000313" key="9">
    <source>
        <dbReference type="Proteomes" id="UP000195569"/>
    </source>
</evidence>
<dbReference type="InterPro" id="IPR013762">
    <property type="entry name" value="Integrase-like_cat_sf"/>
</dbReference>
<dbReference type="SUPFAM" id="SSF56349">
    <property type="entry name" value="DNA breaking-rejoining enzymes"/>
    <property type="match status" value="1"/>
</dbReference>
<dbReference type="GO" id="GO:0007059">
    <property type="term" value="P:chromosome segregation"/>
    <property type="evidence" value="ECO:0007669"/>
    <property type="project" value="UniProtKB-KW"/>
</dbReference>
<dbReference type="InterPro" id="IPR010998">
    <property type="entry name" value="Integrase_recombinase_N"/>
</dbReference>
<keyword evidence="1" id="KW-0159">Chromosome partition</keyword>
<keyword evidence="3 5" id="KW-0238">DNA-binding</keyword>
<dbReference type="OrthoDB" id="5415821at2"/>